<accession>A0A1H0UPB1</accession>
<dbReference type="InterPro" id="IPR055227">
    <property type="entry name" value="HRQ1_WHD"/>
</dbReference>
<dbReference type="Gene3D" id="3.40.50.300">
    <property type="entry name" value="P-loop containing nucleotide triphosphate hydrolases"/>
    <property type="match status" value="2"/>
</dbReference>
<dbReference type="PANTHER" id="PTHR47957:SF3">
    <property type="entry name" value="ATP-DEPENDENT HELICASE HRQ1"/>
    <property type="match status" value="1"/>
</dbReference>
<dbReference type="SMART" id="SM00487">
    <property type="entry name" value="DEXDc"/>
    <property type="match status" value="1"/>
</dbReference>
<dbReference type="EMBL" id="LT629711">
    <property type="protein sequence ID" value="SDP67788.1"/>
    <property type="molecule type" value="Genomic_DNA"/>
</dbReference>
<dbReference type="Pfam" id="PF22982">
    <property type="entry name" value="WHD_HRQ1"/>
    <property type="match status" value="1"/>
</dbReference>
<evidence type="ECO:0000313" key="6">
    <source>
        <dbReference type="EMBL" id="SDP67788.1"/>
    </source>
</evidence>
<dbReference type="CDD" id="cd17923">
    <property type="entry name" value="DEXHc_Hrq1-like"/>
    <property type="match status" value="1"/>
</dbReference>
<feature type="compositionally biased region" description="Low complexity" evidence="3">
    <location>
        <begin position="818"/>
        <end position="833"/>
    </location>
</feature>
<feature type="region of interest" description="Disordered" evidence="3">
    <location>
        <begin position="802"/>
        <end position="845"/>
    </location>
</feature>
<dbReference type="STRING" id="443156.SAMN04489867_3427"/>
<dbReference type="PROSITE" id="PS51194">
    <property type="entry name" value="HELICASE_CTER"/>
    <property type="match status" value="1"/>
</dbReference>
<dbReference type="SMART" id="SM00490">
    <property type="entry name" value="HELICc"/>
    <property type="match status" value="1"/>
</dbReference>
<dbReference type="InterPro" id="IPR001650">
    <property type="entry name" value="Helicase_C-like"/>
</dbReference>
<proteinExistence type="predicted"/>
<evidence type="ECO:0000256" key="1">
    <source>
        <dbReference type="ARBA" id="ARBA00022741"/>
    </source>
</evidence>
<dbReference type="InterPro" id="IPR011545">
    <property type="entry name" value="DEAD/DEAH_box_helicase_dom"/>
</dbReference>
<name>A0A1H0UPB1_9MICO</name>
<feature type="domain" description="Helicase C-terminal" evidence="5">
    <location>
        <begin position="318"/>
        <end position="474"/>
    </location>
</feature>
<dbReference type="PROSITE" id="PS51192">
    <property type="entry name" value="HELICASE_ATP_BIND_1"/>
    <property type="match status" value="1"/>
</dbReference>
<evidence type="ECO:0000259" key="4">
    <source>
        <dbReference type="PROSITE" id="PS51192"/>
    </source>
</evidence>
<dbReference type="NCBIfam" id="TIGR03817">
    <property type="entry name" value="DECH_helic"/>
    <property type="match status" value="1"/>
</dbReference>
<dbReference type="Pfam" id="PF00271">
    <property type="entry name" value="Helicase_C"/>
    <property type="match status" value="1"/>
</dbReference>
<evidence type="ECO:0000256" key="3">
    <source>
        <dbReference type="SAM" id="MobiDB-lite"/>
    </source>
</evidence>
<dbReference type="GO" id="GO:0006289">
    <property type="term" value="P:nucleotide-excision repair"/>
    <property type="evidence" value="ECO:0007669"/>
    <property type="project" value="TreeGrafter"/>
</dbReference>
<sequence length="845" mass="89051">MVKYAHEEQSVGPSALGITVAAMSNSSPTPPGAASPRRPGFDPAATLDALTAGSRGERLLHVHEVPARAASVADWPTWVAPSVYAACAGSGVTSLWSHQRTAADLAHDGRHVVMATGTASGKSLGYLLPVLTALVEGSQAPTGRGATALYLSPTKALAADQLARVQAMAVPGVRAATYDGDTPTEERRWIRDHAQLVLTNPDLVHHSLLPLHDRWAPFLRRLRYVVIDECHTYRGVFGSHLAALLRRLRRVCARYGAHPTFVLASATVRDPALHAERLVGMPVVPVTEDGSPREAMTFALWEPGPLGDGEGRRSATSEAADLMAELVSRRVQTVAFARSRAGVEALATSARRTLAEVEPALEAAVAAYRGGYLPEERRALERSLRAGSIVGLAATNALELGVDVSGLDAVLLAGWPGTRASLWQQAGRAGRAGTRSLAVFVAADDPLDTYVVHHPEVVFGQPVEATVLDPDNPHVLGPHLAAAAAELPLKEDDLALFGTRARPLVDALVARGILRRRPTGWFWARSDRASDHVSLRGAGEVVGIVEQRTGRVLGTIDEASAHTQVHTGAVHVHQGDTYVVTELDLEHGTATAVRGDPGWSTFAQSVSAFDIVGADRTMDWGPVQVSFGTVHVHTQVTSFLRRLPSGEVIGTHPLDLPQRTLNTRAVWWTMPPQWLAAAGVAEVDIPGSAHAAEHAGIGMLPLVATCDRWDIGGVSTALHPDTGLPTIMVYDGHPGGAGFAERAFGSFEEWLRSTLETVGSCRCESGCPACVQSPKCGNGNEPLDKAGAIRLLRAVLECAPDGAARPPAQAGSPPTGQAASAPDAQATSAPDAQAVERTAATRTGG</sequence>
<gene>
    <name evidence="6" type="ORF">SAMN04489867_3427</name>
</gene>
<keyword evidence="7" id="KW-1185">Reference proteome</keyword>
<evidence type="ECO:0000256" key="2">
    <source>
        <dbReference type="ARBA" id="ARBA00022840"/>
    </source>
</evidence>
<dbReference type="InterPro" id="IPR014001">
    <property type="entry name" value="Helicase_ATP-bd"/>
</dbReference>
<evidence type="ECO:0000313" key="7">
    <source>
        <dbReference type="Proteomes" id="UP000199077"/>
    </source>
</evidence>
<dbReference type="SUPFAM" id="SSF52540">
    <property type="entry name" value="P-loop containing nucleoside triphosphate hydrolases"/>
    <property type="match status" value="1"/>
</dbReference>
<dbReference type="InterPro" id="IPR027417">
    <property type="entry name" value="P-loop_NTPase"/>
</dbReference>
<reference evidence="7" key="1">
    <citation type="submission" date="2016-10" db="EMBL/GenBank/DDBJ databases">
        <authorList>
            <person name="Varghese N."/>
            <person name="Submissions S."/>
        </authorList>
    </citation>
    <scope>NUCLEOTIDE SEQUENCE [LARGE SCALE GENOMIC DNA]</scope>
    <source>
        <strain evidence="7">DSM 22329</strain>
    </source>
</reference>
<feature type="region of interest" description="Disordered" evidence="3">
    <location>
        <begin position="22"/>
        <end position="43"/>
    </location>
</feature>
<dbReference type="InterPro" id="IPR018973">
    <property type="entry name" value="MZB"/>
</dbReference>
<dbReference type="GO" id="GO:0005524">
    <property type="term" value="F:ATP binding"/>
    <property type="evidence" value="ECO:0007669"/>
    <property type="project" value="UniProtKB-KW"/>
</dbReference>
<dbReference type="CDD" id="cd18797">
    <property type="entry name" value="SF2_C_Hrq"/>
    <property type="match status" value="1"/>
</dbReference>
<dbReference type="GO" id="GO:0003676">
    <property type="term" value="F:nucleic acid binding"/>
    <property type="evidence" value="ECO:0007669"/>
    <property type="project" value="InterPro"/>
</dbReference>
<dbReference type="Pfam" id="PF09369">
    <property type="entry name" value="MZB"/>
    <property type="match status" value="1"/>
</dbReference>
<dbReference type="Pfam" id="PF00270">
    <property type="entry name" value="DEAD"/>
    <property type="match status" value="1"/>
</dbReference>
<dbReference type="InterPro" id="IPR022307">
    <property type="entry name" value="Helicase_put_actinobac"/>
</dbReference>
<organism evidence="6 7">
    <name type="scientific">Pedococcus dokdonensis</name>
    <dbReference type="NCBI Taxonomy" id="443156"/>
    <lineage>
        <taxon>Bacteria</taxon>
        <taxon>Bacillati</taxon>
        <taxon>Actinomycetota</taxon>
        <taxon>Actinomycetes</taxon>
        <taxon>Micrococcales</taxon>
        <taxon>Intrasporangiaceae</taxon>
        <taxon>Pedococcus</taxon>
    </lineage>
</organism>
<dbReference type="GO" id="GO:0036297">
    <property type="term" value="P:interstrand cross-link repair"/>
    <property type="evidence" value="ECO:0007669"/>
    <property type="project" value="TreeGrafter"/>
</dbReference>
<keyword evidence="1" id="KW-0547">Nucleotide-binding</keyword>
<protein>
    <submittedName>
        <fullName evidence="6">DEAD/DEAH box helicase domain-containing protein</fullName>
    </submittedName>
</protein>
<feature type="domain" description="Helicase ATP-binding" evidence="4">
    <location>
        <begin position="103"/>
        <end position="286"/>
    </location>
</feature>
<keyword evidence="6" id="KW-0378">Hydrolase</keyword>
<dbReference type="GO" id="GO:0043138">
    <property type="term" value="F:3'-5' DNA helicase activity"/>
    <property type="evidence" value="ECO:0007669"/>
    <property type="project" value="TreeGrafter"/>
</dbReference>
<keyword evidence="6" id="KW-0347">Helicase</keyword>
<evidence type="ECO:0000259" key="5">
    <source>
        <dbReference type="PROSITE" id="PS51194"/>
    </source>
</evidence>
<dbReference type="AlphaFoldDB" id="A0A1H0UPB1"/>
<keyword evidence="2" id="KW-0067">ATP-binding</keyword>
<dbReference type="Proteomes" id="UP000199077">
    <property type="component" value="Chromosome I"/>
</dbReference>
<dbReference type="PANTHER" id="PTHR47957">
    <property type="entry name" value="ATP-DEPENDENT HELICASE HRQ1"/>
    <property type="match status" value="1"/>
</dbReference>